<feature type="chain" id="PRO_5047077883" description="Lipoprotein" evidence="1">
    <location>
        <begin position="22"/>
        <end position="338"/>
    </location>
</feature>
<dbReference type="Proteomes" id="UP001303211">
    <property type="component" value="Chromosome"/>
</dbReference>
<dbReference type="EMBL" id="CP136921">
    <property type="protein sequence ID" value="WOO32273.1"/>
    <property type="molecule type" value="Genomic_DNA"/>
</dbReference>
<proteinExistence type="predicted"/>
<name>A0ABZ0J380_9BURK</name>
<sequence>MGKIVKLLTYVVISIGALTLAACGDKKVGLAGSSEPVSVSAAFKCDSDQIRNIIYSTLANSQTGVIEPPVLSNGSSVFQLVGANNIGKDDQGRKICANSYALRLSATYEDSAGKKIASNGQEKVFQATFIAVPFIDEDSNQFKVIFDAQEGTSPKLLQGMVEAIPEINEYLNKSPLCNKIEQISWNAQVERRVINGEGKIFHVYDDPIKTNQATEEELNQYLNTCNASRKFNDTKRIIESVRNQRDPGQVDLKDGFKTAESEEPLTSQYKPAENHVDRRNLKNSELQFCMDVQRNSPKELVRLNIDILRKFTTECPTGEKYDYVWGVVGDMVTESEAD</sequence>
<feature type="signal peptide" evidence="1">
    <location>
        <begin position="1"/>
        <end position="21"/>
    </location>
</feature>
<reference evidence="2 3" key="1">
    <citation type="submission" date="2023-03" db="EMBL/GenBank/DDBJ databases">
        <title>Diaphorobacter basophil sp. nov., isolated from a sewage-treatment plant.</title>
        <authorList>
            <person name="Yang K."/>
        </authorList>
    </citation>
    <scope>NUCLEOTIDE SEQUENCE [LARGE SCALE GENOMIC DNA]</scope>
    <source>
        <strain evidence="2 3">Y-1</strain>
    </source>
</reference>
<evidence type="ECO:0000313" key="3">
    <source>
        <dbReference type="Proteomes" id="UP001303211"/>
    </source>
</evidence>
<accession>A0ABZ0J380</accession>
<keyword evidence="3" id="KW-1185">Reference proteome</keyword>
<protein>
    <recommendedName>
        <fullName evidence="4">Lipoprotein</fullName>
    </recommendedName>
</protein>
<evidence type="ECO:0008006" key="4">
    <source>
        <dbReference type="Google" id="ProtNLM"/>
    </source>
</evidence>
<evidence type="ECO:0000313" key="2">
    <source>
        <dbReference type="EMBL" id="WOO32273.1"/>
    </source>
</evidence>
<dbReference type="PROSITE" id="PS51257">
    <property type="entry name" value="PROKAR_LIPOPROTEIN"/>
    <property type="match status" value="1"/>
</dbReference>
<evidence type="ECO:0000256" key="1">
    <source>
        <dbReference type="SAM" id="SignalP"/>
    </source>
</evidence>
<organism evidence="2 3">
    <name type="scientific">Diaphorobacter limosus</name>
    <dbReference type="NCBI Taxonomy" id="3036128"/>
    <lineage>
        <taxon>Bacteria</taxon>
        <taxon>Pseudomonadati</taxon>
        <taxon>Pseudomonadota</taxon>
        <taxon>Betaproteobacteria</taxon>
        <taxon>Burkholderiales</taxon>
        <taxon>Comamonadaceae</taxon>
        <taxon>Diaphorobacter</taxon>
    </lineage>
</organism>
<gene>
    <name evidence="2" type="ORF">P4826_18095</name>
</gene>
<keyword evidence="1" id="KW-0732">Signal</keyword>
<dbReference type="RefSeq" id="WP_317701737.1">
    <property type="nucleotide sequence ID" value="NZ_CP136921.1"/>
</dbReference>